<keyword evidence="6 9" id="KW-1133">Transmembrane helix</keyword>
<evidence type="ECO:0000313" key="12">
    <source>
        <dbReference type="Proteomes" id="UP000008022"/>
    </source>
</evidence>
<dbReference type="InterPro" id="IPR001841">
    <property type="entry name" value="Znf_RING"/>
</dbReference>
<evidence type="ECO:0000256" key="1">
    <source>
        <dbReference type="ARBA" id="ARBA00004370"/>
    </source>
</evidence>
<evidence type="ECO:0000313" key="11">
    <source>
        <dbReference type="EnsemblPlants" id="ORUFI06G11400.1"/>
    </source>
</evidence>
<comment type="subcellular location">
    <subcellularLocation>
        <location evidence="1">Membrane</location>
    </subcellularLocation>
</comment>
<feature type="transmembrane region" description="Helical" evidence="9">
    <location>
        <begin position="20"/>
        <end position="40"/>
    </location>
</feature>
<dbReference type="Gramene" id="ORUFI06G11400.1">
    <property type="protein sequence ID" value="ORUFI06G11400.1"/>
    <property type="gene ID" value="ORUFI06G11400"/>
</dbReference>
<dbReference type="HOGENOM" id="CLU_100785_0_0_1"/>
<protein>
    <recommendedName>
        <fullName evidence="10">RING-type domain-containing protein</fullName>
    </recommendedName>
</protein>
<evidence type="ECO:0000256" key="4">
    <source>
        <dbReference type="ARBA" id="ARBA00022771"/>
    </source>
</evidence>
<feature type="domain" description="RING-type" evidence="10">
    <location>
        <begin position="105"/>
        <end position="147"/>
    </location>
</feature>
<name>A0A0E0PWE1_ORYRU</name>
<dbReference type="InterPro" id="IPR013083">
    <property type="entry name" value="Znf_RING/FYVE/PHD"/>
</dbReference>
<dbReference type="PROSITE" id="PS50089">
    <property type="entry name" value="ZF_RING_2"/>
    <property type="match status" value="1"/>
</dbReference>
<dbReference type="PANTHER" id="PTHR46539">
    <property type="entry name" value="E3 UBIQUITIN-PROTEIN LIGASE ATL42"/>
    <property type="match status" value="1"/>
</dbReference>
<evidence type="ECO:0000256" key="9">
    <source>
        <dbReference type="SAM" id="Phobius"/>
    </source>
</evidence>
<sequence>MILTKESSPPAPPPLPPTLAVDVSVVVGLLTALFFFLIYAKHCKHRGLGVARGVAVLGLGFQPSSSLCKRCRSGLSSCAVGALRCPGSATWATLRGTARDQATECAVCHGAFDTAELLRVLSRCQNAFHPGCIDVWLMTHSACPVCRRSAADGALRVPGDRESMFPSYVSASKGEERCDMRRWKRASRTRAVARAWMEAQPRRGGWMRDASADGWGVGWH</sequence>
<proteinExistence type="predicted"/>
<dbReference type="EnsemblPlants" id="ORUFI06G11400.1">
    <property type="protein sequence ID" value="ORUFI06G11400.1"/>
    <property type="gene ID" value="ORUFI06G11400"/>
</dbReference>
<keyword evidence="2 9" id="KW-0812">Transmembrane</keyword>
<evidence type="ECO:0000256" key="8">
    <source>
        <dbReference type="PROSITE-ProRule" id="PRU00175"/>
    </source>
</evidence>
<dbReference type="SUPFAM" id="SSF57850">
    <property type="entry name" value="RING/U-box"/>
    <property type="match status" value="1"/>
</dbReference>
<keyword evidence="3" id="KW-0479">Metal-binding</keyword>
<accession>A0A0E0PWE1</accession>
<reference evidence="12" key="1">
    <citation type="submission" date="2013-06" db="EMBL/GenBank/DDBJ databases">
        <authorList>
            <person name="Zhao Q."/>
        </authorList>
    </citation>
    <scope>NUCLEOTIDE SEQUENCE</scope>
    <source>
        <strain evidence="12">cv. W1943</strain>
    </source>
</reference>
<dbReference type="AlphaFoldDB" id="A0A0E0PWE1"/>
<evidence type="ECO:0000256" key="2">
    <source>
        <dbReference type="ARBA" id="ARBA00022692"/>
    </source>
</evidence>
<dbReference type="SMART" id="SM00184">
    <property type="entry name" value="RING"/>
    <property type="match status" value="1"/>
</dbReference>
<dbReference type="eggNOG" id="KOG0800">
    <property type="taxonomic scope" value="Eukaryota"/>
</dbReference>
<evidence type="ECO:0000256" key="5">
    <source>
        <dbReference type="ARBA" id="ARBA00022833"/>
    </source>
</evidence>
<dbReference type="GO" id="GO:0016020">
    <property type="term" value="C:membrane"/>
    <property type="evidence" value="ECO:0007669"/>
    <property type="project" value="UniProtKB-SubCell"/>
</dbReference>
<dbReference type="Proteomes" id="UP000008022">
    <property type="component" value="Unassembled WGS sequence"/>
</dbReference>
<keyword evidence="5" id="KW-0862">Zinc</keyword>
<dbReference type="GO" id="GO:0008270">
    <property type="term" value="F:zinc ion binding"/>
    <property type="evidence" value="ECO:0007669"/>
    <property type="project" value="UniProtKB-KW"/>
</dbReference>
<keyword evidence="12" id="KW-1185">Reference proteome</keyword>
<evidence type="ECO:0000256" key="3">
    <source>
        <dbReference type="ARBA" id="ARBA00022723"/>
    </source>
</evidence>
<dbReference type="Pfam" id="PF13639">
    <property type="entry name" value="zf-RING_2"/>
    <property type="match status" value="1"/>
</dbReference>
<organism evidence="11 12">
    <name type="scientific">Oryza rufipogon</name>
    <name type="common">Brownbeard rice</name>
    <name type="synonym">Asian wild rice</name>
    <dbReference type="NCBI Taxonomy" id="4529"/>
    <lineage>
        <taxon>Eukaryota</taxon>
        <taxon>Viridiplantae</taxon>
        <taxon>Streptophyta</taxon>
        <taxon>Embryophyta</taxon>
        <taxon>Tracheophyta</taxon>
        <taxon>Spermatophyta</taxon>
        <taxon>Magnoliopsida</taxon>
        <taxon>Liliopsida</taxon>
        <taxon>Poales</taxon>
        <taxon>Poaceae</taxon>
        <taxon>BOP clade</taxon>
        <taxon>Oryzoideae</taxon>
        <taxon>Oryzeae</taxon>
        <taxon>Oryzinae</taxon>
        <taxon>Oryza</taxon>
    </lineage>
</organism>
<reference evidence="11" key="2">
    <citation type="submission" date="2015-06" db="UniProtKB">
        <authorList>
            <consortium name="EnsemblPlants"/>
        </authorList>
    </citation>
    <scope>IDENTIFICATION</scope>
</reference>
<dbReference type="STRING" id="4529.A0A0E0PWE1"/>
<dbReference type="PANTHER" id="PTHR46539:SF5">
    <property type="entry name" value="RING ZINC FINGER DOMAIN SUPERFAMILY PROTEIN-RELATED"/>
    <property type="match status" value="1"/>
</dbReference>
<evidence type="ECO:0000259" key="10">
    <source>
        <dbReference type="PROSITE" id="PS50089"/>
    </source>
</evidence>
<dbReference type="Gene3D" id="3.30.40.10">
    <property type="entry name" value="Zinc/RING finger domain, C3HC4 (zinc finger)"/>
    <property type="match status" value="1"/>
</dbReference>
<evidence type="ECO:0000256" key="7">
    <source>
        <dbReference type="ARBA" id="ARBA00023136"/>
    </source>
</evidence>
<dbReference type="OMA" id="VGRATEC"/>
<keyword evidence="4 8" id="KW-0863">Zinc-finger</keyword>
<evidence type="ECO:0000256" key="6">
    <source>
        <dbReference type="ARBA" id="ARBA00022989"/>
    </source>
</evidence>
<keyword evidence="7 9" id="KW-0472">Membrane</keyword>